<dbReference type="InterPro" id="IPR010920">
    <property type="entry name" value="LSM_dom_sf"/>
</dbReference>
<keyword evidence="8" id="KW-1185">Reference proteome</keyword>
<dbReference type="AlphaFoldDB" id="A0A1H7PRC7"/>
<dbReference type="Gene3D" id="1.10.287.1260">
    <property type="match status" value="1"/>
</dbReference>
<name>A0A1H7PRC7_9GAMM</name>
<reference evidence="7 8" key="1">
    <citation type="submission" date="2016-10" db="EMBL/GenBank/DDBJ databases">
        <authorList>
            <person name="de Groot N.N."/>
        </authorList>
    </citation>
    <scope>NUCLEOTIDE SEQUENCE [LARGE SCALE GENOMIC DNA]</scope>
    <source>
        <strain evidence="7 8">JCM 19513</strain>
    </source>
</reference>
<dbReference type="SUPFAM" id="SSF50182">
    <property type="entry name" value="Sm-like ribonucleoproteins"/>
    <property type="match status" value="1"/>
</dbReference>
<evidence type="ECO:0000313" key="7">
    <source>
        <dbReference type="EMBL" id="SEL38323.1"/>
    </source>
</evidence>
<dbReference type="PANTHER" id="PTHR30221">
    <property type="entry name" value="SMALL-CONDUCTANCE MECHANOSENSITIVE CHANNEL"/>
    <property type="match status" value="1"/>
</dbReference>
<dbReference type="InterPro" id="IPR045275">
    <property type="entry name" value="MscS_archaea/bacteria_type"/>
</dbReference>
<evidence type="ECO:0000256" key="2">
    <source>
        <dbReference type="ARBA" id="ARBA00022692"/>
    </source>
</evidence>
<keyword evidence="5" id="KW-0406">Ion transport</keyword>
<dbReference type="GO" id="GO:0008381">
    <property type="term" value="F:mechanosensitive monoatomic ion channel activity"/>
    <property type="evidence" value="ECO:0007669"/>
    <property type="project" value="InterPro"/>
</dbReference>
<keyword evidence="3 5" id="KW-1133">Transmembrane helix</keyword>
<evidence type="ECO:0000259" key="6">
    <source>
        <dbReference type="Pfam" id="PF00924"/>
    </source>
</evidence>
<keyword evidence="5" id="KW-0407">Ion channel</keyword>
<comment type="caution">
    <text evidence="5">Lacks conserved residue(s) required for the propagation of feature annotation.</text>
</comment>
<feature type="transmembrane region" description="Helical" evidence="5">
    <location>
        <begin position="59"/>
        <end position="78"/>
    </location>
</feature>
<dbReference type="Gene3D" id="2.30.30.60">
    <property type="match status" value="1"/>
</dbReference>
<gene>
    <name evidence="7" type="ORF">SAMN05216214_111113</name>
</gene>
<evidence type="ECO:0000313" key="8">
    <source>
        <dbReference type="Proteomes" id="UP000185766"/>
    </source>
</evidence>
<evidence type="ECO:0000256" key="3">
    <source>
        <dbReference type="ARBA" id="ARBA00022989"/>
    </source>
</evidence>
<comment type="subcellular location">
    <subcellularLocation>
        <location evidence="5">Cell inner membrane</location>
        <topology evidence="5">Multi-pass membrane protein</topology>
    </subcellularLocation>
    <subcellularLocation>
        <location evidence="1">Membrane</location>
    </subcellularLocation>
</comment>
<keyword evidence="5" id="KW-0997">Cell inner membrane</keyword>
<dbReference type="STRING" id="1429083.GCA_001885685_02121"/>
<feature type="transmembrane region" description="Helical" evidence="5">
    <location>
        <begin position="20"/>
        <end position="39"/>
    </location>
</feature>
<evidence type="ECO:0000256" key="4">
    <source>
        <dbReference type="ARBA" id="ARBA00023136"/>
    </source>
</evidence>
<keyword evidence="4 5" id="KW-0472">Membrane</keyword>
<proteinExistence type="inferred from homology"/>
<accession>A0A1H7PRC7</accession>
<comment type="similarity">
    <text evidence="5">Belongs to the MscS (TC 1.A.23) family.</text>
</comment>
<comment type="function">
    <text evidence="5">Mechanosensitive channel that participates in the regulation of osmotic pressure changes within the cell, opening in response to stretch forces in the membrane lipid bilayer, without the need for other proteins. Contributes to normal resistance to hypoosmotic shock. Forms an ion channel of 1.0 nanosiemens conductance with a slight preference for anions.</text>
</comment>
<dbReference type="InterPro" id="IPR023408">
    <property type="entry name" value="MscS_beta-dom_sf"/>
</dbReference>
<organism evidence="7 8">
    <name type="scientific">Atopomonas hussainii</name>
    <dbReference type="NCBI Taxonomy" id="1429083"/>
    <lineage>
        <taxon>Bacteria</taxon>
        <taxon>Pseudomonadati</taxon>
        <taxon>Pseudomonadota</taxon>
        <taxon>Gammaproteobacteria</taxon>
        <taxon>Pseudomonadales</taxon>
        <taxon>Pseudomonadaceae</taxon>
        <taxon>Atopomonas</taxon>
    </lineage>
</organism>
<dbReference type="EMBL" id="FOAS01000011">
    <property type="protein sequence ID" value="SEL38323.1"/>
    <property type="molecule type" value="Genomic_DNA"/>
</dbReference>
<dbReference type="Proteomes" id="UP000185766">
    <property type="component" value="Unassembled WGS sequence"/>
</dbReference>
<keyword evidence="2 5" id="KW-0812">Transmembrane</keyword>
<dbReference type="PANTHER" id="PTHR30221:SF1">
    <property type="entry name" value="SMALL-CONDUCTANCE MECHANOSENSITIVE CHANNEL"/>
    <property type="match status" value="1"/>
</dbReference>
<dbReference type="GO" id="GO:0005886">
    <property type="term" value="C:plasma membrane"/>
    <property type="evidence" value="ECO:0007669"/>
    <property type="project" value="UniProtKB-SubCell"/>
</dbReference>
<dbReference type="Pfam" id="PF00924">
    <property type="entry name" value="MS_channel_2nd"/>
    <property type="match status" value="1"/>
</dbReference>
<comment type="subunit">
    <text evidence="5">Homoheptamer.</text>
</comment>
<keyword evidence="5" id="KW-1003">Cell membrane</keyword>
<protein>
    <recommendedName>
        <fullName evidence="5">Small-conductance mechanosensitive channel</fullName>
    </recommendedName>
</protein>
<dbReference type="InterPro" id="IPR006685">
    <property type="entry name" value="MscS_channel_2nd"/>
</dbReference>
<feature type="domain" description="Mechanosensitive ion channel MscS" evidence="6">
    <location>
        <begin position="100"/>
        <end position="161"/>
    </location>
</feature>
<sequence length="264" mass="29241">MDNAFVQFLQQISWWQLGRIALVLLVTAAVYWGSAWLLLKAAEKHPKRRLLLLRWRPGVGLLLWSSALVYIAMVILALPTQLLMGVLATLGLAVGLGAQDLLRNLIAGLVIVFDRPFGVGDMLEVAERYGEVTHIGLLSTRLQTFDDNEIYVPNQLLLQQTLSDSNAGSVVEQVKVPVKVRASSDLAALRRVGEQVARVSPYCYLARPVSVQLEESNDWQGSVTLNIKAYVLDVRLERELASDILARFKAHVPEALLEAAPSQH</sequence>
<evidence type="ECO:0000256" key="1">
    <source>
        <dbReference type="ARBA" id="ARBA00004370"/>
    </source>
</evidence>
<dbReference type="RefSeq" id="WP_074868862.1">
    <property type="nucleotide sequence ID" value="NZ_FOAS01000011.1"/>
</dbReference>
<keyword evidence="5" id="KW-0813">Transport</keyword>
<evidence type="ECO:0000256" key="5">
    <source>
        <dbReference type="RuleBase" id="RU369025"/>
    </source>
</evidence>